<accession>A0A6G5A560</accession>
<reference evidence="2" key="1">
    <citation type="submission" date="2020-03" db="EMBL/GenBank/DDBJ databases">
        <title>A transcriptome and proteome of the tick Rhipicephalus microplus shaped by the genetic composition of its hosts and developmental stage.</title>
        <authorList>
            <person name="Garcia G.R."/>
            <person name="Ribeiro J.M.C."/>
            <person name="Maruyama S.R."/>
            <person name="Gardinasse L.G."/>
            <person name="Nelson K."/>
            <person name="Ferreira B.R."/>
            <person name="Andrade T.G."/>
            <person name="Santos I.K.F.M."/>
        </authorList>
    </citation>
    <scope>NUCLEOTIDE SEQUENCE</scope>
    <source>
        <strain evidence="2">NSGR</strain>
        <tissue evidence="2">Salivary glands</tissue>
    </source>
</reference>
<protein>
    <submittedName>
        <fullName evidence="2">Putative tick ixodegrin</fullName>
    </submittedName>
</protein>
<dbReference type="Gene3D" id="2.10.80.10">
    <property type="entry name" value="Lipase, subunit A"/>
    <property type="match status" value="1"/>
</dbReference>
<sequence>MRQWWKKNEIPPMKGNDGDSCDGNDECGLGLCCFRPNVDAGTVCGPLGGESKSCSNVTLKEYSTPENTNEISCRQDEEAAETTEDEYKPPYDGACPCKYGFFCKLPEATEGSENPDSVPLGTCEAVQTLEGNEI</sequence>
<name>A0A6G5A560_RHIMP</name>
<evidence type="ECO:0000313" key="2">
    <source>
        <dbReference type="EMBL" id="NIE45300.1"/>
    </source>
</evidence>
<feature type="region of interest" description="Disordered" evidence="1">
    <location>
        <begin position="68"/>
        <end position="87"/>
    </location>
</feature>
<evidence type="ECO:0000256" key="1">
    <source>
        <dbReference type="SAM" id="MobiDB-lite"/>
    </source>
</evidence>
<proteinExistence type="predicted"/>
<dbReference type="AlphaFoldDB" id="A0A6G5A560"/>
<dbReference type="EMBL" id="GIKN01003027">
    <property type="protein sequence ID" value="NIE45300.1"/>
    <property type="molecule type" value="Transcribed_RNA"/>
</dbReference>
<organism evidence="2">
    <name type="scientific">Rhipicephalus microplus</name>
    <name type="common">Cattle tick</name>
    <name type="synonym">Boophilus microplus</name>
    <dbReference type="NCBI Taxonomy" id="6941"/>
    <lineage>
        <taxon>Eukaryota</taxon>
        <taxon>Metazoa</taxon>
        <taxon>Ecdysozoa</taxon>
        <taxon>Arthropoda</taxon>
        <taxon>Chelicerata</taxon>
        <taxon>Arachnida</taxon>
        <taxon>Acari</taxon>
        <taxon>Parasitiformes</taxon>
        <taxon>Ixodida</taxon>
        <taxon>Ixodoidea</taxon>
        <taxon>Ixodidae</taxon>
        <taxon>Rhipicephalinae</taxon>
        <taxon>Rhipicephalus</taxon>
        <taxon>Boophilus</taxon>
    </lineage>
</organism>